<evidence type="ECO:0000313" key="1">
    <source>
        <dbReference type="EMBL" id="GAG71854.1"/>
    </source>
</evidence>
<name>X0ZR88_9ZZZZ</name>
<evidence type="ECO:0008006" key="2">
    <source>
        <dbReference type="Google" id="ProtNLM"/>
    </source>
</evidence>
<reference evidence="1" key="1">
    <citation type="journal article" date="2014" name="Front. Microbiol.">
        <title>High frequency of phylogenetically diverse reductive dehalogenase-homologous genes in deep subseafloor sedimentary metagenomes.</title>
        <authorList>
            <person name="Kawai M."/>
            <person name="Futagami T."/>
            <person name="Toyoda A."/>
            <person name="Takaki Y."/>
            <person name="Nishi S."/>
            <person name="Hori S."/>
            <person name="Arai W."/>
            <person name="Tsubouchi T."/>
            <person name="Morono Y."/>
            <person name="Uchiyama I."/>
            <person name="Ito T."/>
            <person name="Fujiyama A."/>
            <person name="Inagaki F."/>
            <person name="Takami H."/>
        </authorList>
    </citation>
    <scope>NUCLEOTIDE SEQUENCE</scope>
    <source>
        <strain evidence="1">Expedition CK06-06</strain>
    </source>
</reference>
<dbReference type="InterPro" id="IPR043129">
    <property type="entry name" value="ATPase_NBD"/>
</dbReference>
<dbReference type="SUPFAM" id="SSF53067">
    <property type="entry name" value="Actin-like ATPase domain"/>
    <property type="match status" value="1"/>
</dbReference>
<proteinExistence type="predicted"/>
<accession>X0ZR88</accession>
<comment type="caution">
    <text evidence="1">The sequence shown here is derived from an EMBL/GenBank/DDBJ whole genome shotgun (WGS) entry which is preliminary data.</text>
</comment>
<organism evidence="1">
    <name type="scientific">marine sediment metagenome</name>
    <dbReference type="NCBI Taxonomy" id="412755"/>
    <lineage>
        <taxon>unclassified sequences</taxon>
        <taxon>metagenomes</taxon>
        <taxon>ecological metagenomes</taxon>
    </lineage>
</organism>
<dbReference type="Gene3D" id="3.30.420.40">
    <property type="match status" value="1"/>
</dbReference>
<sequence length="73" mass="7670">MGYLLGLDIGTSGVKALLVSLEGKIISSKTVSYPLTPPDTPYEMSLVVFTGYTKIYPTGISISMGSPLSIEIG</sequence>
<gene>
    <name evidence="1" type="ORF">S01H4_01972</name>
</gene>
<dbReference type="AlphaFoldDB" id="X0ZR88"/>
<dbReference type="EMBL" id="BART01000401">
    <property type="protein sequence ID" value="GAG71854.1"/>
    <property type="molecule type" value="Genomic_DNA"/>
</dbReference>
<protein>
    <recommendedName>
        <fullName evidence="2">Carbohydrate kinase FGGY N-terminal domain-containing protein</fullName>
    </recommendedName>
</protein>